<dbReference type="AlphaFoldDB" id="G0UWF0"/>
<evidence type="ECO:0000313" key="4">
    <source>
        <dbReference type="EMBL" id="CCC93716.1"/>
    </source>
</evidence>
<dbReference type="Pfam" id="PF18281">
    <property type="entry name" value="BILBO1_N"/>
    <property type="match status" value="1"/>
</dbReference>
<feature type="domain" description="BILBO1 N-terminal" evidence="3">
    <location>
        <begin position="14"/>
        <end position="92"/>
    </location>
</feature>
<dbReference type="Gene3D" id="3.10.20.650">
    <property type="match status" value="1"/>
</dbReference>
<name>G0UWF0_TRYCI</name>
<evidence type="ECO:0000256" key="2">
    <source>
        <dbReference type="SAM" id="MobiDB-lite"/>
    </source>
</evidence>
<dbReference type="EMBL" id="HE575323">
    <property type="protein sequence ID" value="CCC93716.1"/>
    <property type="molecule type" value="Genomic_DNA"/>
</dbReference>
<dbReference type="InterPro" id="IPR040747">
    <property type="entry name" value="BILBO1_N"/>
</dbReference>
<keyword evidence="1" id="KW-0175">Coiled coil</keyword>
<evidence type="ECO:0000259" key="3">
    <source>
        <dbReference type="Pfam" id="PF18281"/>
    </source>
</evidence>
<accession>G0UWF0</accession>
<feature type="coiled-coil region" evidence="1">
    <location>
        <begin position="139"/>
        <end position="173"/>
    </location>
</feature>
<evidence type="ECO:0000256" key="1">
    <source>
        <dbReference type="SAM" id="Coils"/>
    </source>
</evidence>
<gene>
    <name evidence="4" type="ORF">TCIL3000_10_4790</name>
</gene>
<feature type="region of interest" description="Disordered" evidence="2">
    <location>
        <begin position="194"/>
        <end position="215"/>
    </location>
</feature>
<proteinExistence type="predicted"/>
<protein>
    <recommendedName>
        <fullName evidence="3">BILBO1 N-terminal domain-containing protein</fullName>
    </recommendedName>
</protein>
<sequence length="239" mass="27634">MYTLLVCADIYGDKCNLEMSFPLKPTLDELRAKIVAMFSAEMVLRRPEGYPETGFSIARVQIYDDSSLKWENLETSSQLHEYDQIYVFQPQTWWHIDVQKSLPPPRSSSINRRLLADCSMCASPRSTPAHCQFDANERVMSAKVRLEEQRRRERALREELFRVREETELLEREVARELSRSRVTKWQEMCATQASITPKSFPSGGGHSPPSVEGRYNTLKDRALDQPTVINEVCWANKT</sequence>
<reference evidence="4" key="1">
    <citation type="journal article" date="2012" name="Proc. Natl. Acad. Sci. U.S.A.">
        <title>Antigenic diversity is generated by distinct evolutionary mechanisms in African trypanosome species.</title>
        <authorList>
            <person name="Jackson A.P."/>
            <person name="Berry A."/>
            <person name="Aslett M."/>
            <person name="Allison H.C."/>
            <person name="Burton P."/>
            <person name="Vavrova-Anderson J."/>
            <person name="Brown R."/>
            <person name="Browne H."/>
            <person name="Corton N."/>
            <person name="Hauser H."/>
            <person name="Gamble J."/>
            <person name="Gilderthorp R."/>
            <person name="Marcello L."/>
            <person name="McQuillan J."/>
            <person name="Otto T.D."/>
            <person name="Quail M.A."/>
            <person name="Sanders M.J."/>
            <person name="van Tonder A."/>
            <person name="Ginger M.L."/>
            <person name="Field M.C."/>
            <person name="Barry J.D."/>
            <person name="Hertz-Fowler C."/>
            <person name="Berriman M."/>
        </authorList>
    </citation>
    <scope>NUCLEOTIDE SEQUENCE</scope>
    <source>
        <strain evidence="4">IL3000</strain>
    </source>
</reference>
<feature type="compositionally biased region" description="Low complexity" evidence="2">
    <location>
        <begin position="198"/>
        <end position="214"/>
    </location>
</feature>
<organism evidence="4">
    <name type="scientific">Trypanosoma congolense (strain IL3000)</name>
    <dbReference type="NCBI Taxonomy" id="1068625"/>
    <lineage>
        <taxon>Eukaryota</taxon>
        <taxon>Discoba</taxon>
        <taxon>Euglenozoa</taxon>
        <taxon>Kinetoplastea</taxon>
        <taxon>Metakinetoplastina</taxon>
        <taxon>Trypanosomatida</taxon>
        <taxon>Trypanosomatidae</taxon>
        <taxon>Trypanosoma</taxon>
        <taxon>Nannomonas</taxon>
    </lineage>
</organism>
<dbReference type="VEuPathDB" id="TriTrypDB:TcIL3000_10_4790"/>